<proteinExistence type="predicted"/>
<keyword evidence="1" id="KW-0472">Membrane</keyword>
<evidence type="ECO:0000313" key="3">
    <source>
        <dbReference type="Proteomes" id="UP000000424"/>
    </source>
</evidence>
<feature type="transmembrane region" description="Helical" evidence="1">
    <location>
        <begin position="35"/>
        <end position="58"/>
    </location>
</feature>
<keyword evidence="3" id="KW-1185">Reference proteome</keyword>
<evidence type="ECO:0000313" key="2">
    <source>
        <dbReference type="EMBL" id="AAP98100.1"/>
    </source>
</evidence>
<dbReference type="EMBL" id="AE009440">
    <property type="protein sequence ID" value="AAP98100.1"/>
    <property type="molecule type" value="Genomic_DNA"/>
</dbReference>
<gene>
    <name evidence="2" type="ordered locus">CpB0167</name>
</gene>
<accession>A0ABM5LC19</accession>
<protein>
    <submittedName>
        <fullName evidence="2">Uncharacterized protein</fullName>
    </submittedName>
</protein>
<feature type="transmembrane region" description="Helical" evidence="1">
    <location>
        <begin position="64"/>
        <end position="87"/>
    </location>
</feature>
<dbReference type="Proteomes" id="UP000000424">
    <property type="component" value="Chromosome"/>
</dbReference>
<reference evidence="2" key="1">
    <citation type="submission" date="2002-05" db="EMBL/GenBank/DDBJ databases">
        <title>The genome sequence of Chlamydia pneumoniae TW183 and comparison with other Chlamydia strains based on whole genome sequence analysis.</title>
        <authorList>
            <person name="Geng M.M."/>
            <person name="Schuhmacher A."/>
            <person name="Muehldorfer I."/>
            <person name="Bensch K.W."/>
            <person name="Schaefer K.P."/>
            <person name="Schneider S."/>
            <person name="Pohl T."/>
            <person name="Essig A."/>
            <person name="Marre R."/>
            <person name="Melchers K."/>
        </authorList>
    </citation>
    <scope>NUCLEOTIDE SEQUENCE [LARGE SCALE GENOMIC DNA]</scope>
    <source>
        <strain evidence="2">TW-183</strain>
    </source>
</reference>
<organism evidence="2 3">
    <name type="scientific">Chlamydia pneumoniae</name>
    <name type="common">Chlamydophila pneumoniae</name>
    <dbReference type="NCBI Taxonomy" id="83558"/>
    <lineage>
        <taxon>Bacteria</taxon>
        <taxon>Pseudomonadati</taxon>
        <taxon>Chlamydiota</taxon>
        <taxon>Chlamydiia</taxon>
        <taxon>Chlamydiales</taxon>
        <taxon>Chlamydiaceae</taxon>
        <taxon>Chlamydia/Chlamydophila group</taxon>
        <taxon>Chlamydia</taxon>
    </lineage>
</organism>
<name>A0ABM5LC19_CHLPN</name>
<dbReference type="GeneID" id="45050213"/>
<keyword evidence="1" id="KW-1133">Transmembrane helix</keyword>
<keyword evidence="1" id="KW-0812">Transmembrane</keyword>
<evidence type="ECO:0000256" key="1">
    <source>
        <dbReference type="SAM" id="Phobius"/>
    </source>
</evidence>
<sequence length="111" mass="12138">MSESINRSIHLEASTPFFIKLTNLCESRLVKITSLVISLLALVGAGVTLVVLFVAGILPLLPVLILEIILITVLVLLFCLVLEPYLIEKPSKIKELPKVDELSVVETDSTL</sequence>
<dbReference type="RefSeq" id="WP_010882816.1">
    <property type="nucleotide sequence ID" value="NC_005043.1"/>
</dbReference>